<dbReference type="GO" id="GO:0005829">
    <property type="term" value="C:cytosol"/>
    <property type="evidence" value="ECO:0007669"/>
    <property type="project" value="TreeGrafter"/>
</dbReference>
<dbReference type="Proteomes" id="UP000446348">
    <property type="component" value="Unassembled WGS sequence"/>
</dbReference>
<dbReference type="GO" id="GO:0016491">
    <property type="term" value="F:oxidoreductase activity"/>
    <property type="evidence" value="ECO:0007669"/>
    <property type="project" value="UniProtKB-KW"/>
</dbReference>
<protein>
    <submittedName>
        <fullName evidence="3">Aldo/keto reductase</fullName>
    </submittedName>
</protein>
<dbReference type="CDD" id="cd19082">
    <property type="entry name" value="AKR_AKR10A1_2"/>
    <property type="match status" value="1"/>
</dbReference>
<accession>A0A845RE51</accession>
<dbReference type="Pfam" id="PF00248">
    <property type="entry name" value="Aldo_ket_red"/>
    <property type="match status" value="1"/>
</dbReference>
<evidence type="ECO:0000259" key="2">
    <source>
        <dbReference type="Pfam" id="PF00248"/>
    </source>
</evidence>
<organism evidence="3 4">
    <name type="scientific">Anaerotruncus colihominis</name>
    <dbReference type="NCBI Taxonomy" id="169435"/>
    <lineage>
        <taxon>Bacteria</taxon>
        <taxon>Bacillati</taxon>
        <taxon>Bacillota</taxon>
        <taxon>Clostridia</taxon>
        <taxon>Eubacteriales</taxon>
        <taxon>Oscillospiraceae</taxon>
        <taxon>Anaerotruncus</taxon>
    </lineage>
</organism>
<dbReference type="AlphaFoldDB" id="A0A845RE51"/>
<dbReference type="InterPro" id="IPR020471">
    <property type="entry name" value="AKR"/>
</dbReference>
<reference evidence="3 4" key="1">
    <citation type="submission" date="2018-08" db="EMBL/GenBank/DDBJ databases">
        <title>Murine metabolic-syndrome-specific gut microbial biobank.</title>
        <authorList>
            <person name="Liu C."/>
        </authorList>
    </citation>
    <scope>NUCLEOTIDE SEQUENCE [LARGE SCALE GENOMIC DNA]</scope>
    <source>
        <strain evidence="3 4">X69</strain>
    </source>
</reference>
<dbReference type="OrthoDB" id="9804790at2"/>
<evidence type="ECO:0000256" key="1">
    <source>
        <dbReference type="ARBA" id="ARBA00023002"/>
    </source>
</evidence>
<gene>
    <name evidence="3" type="ORF">D3Z39_05845</name>
</gene>
<dbReference type="PRINTS" id="PR00069">
    <property type="entry name" value="ALDKETRDTASE"/>
</dbReference>
<proteinExistence type="predicted"/>
<feature type="domain" description="NADP-dependent oxidoreductase" evidence="2">
    <location>
        <begin position="17"/>
        <end position="312"/>
    </location>
</feature>
<dbReference type="InterPro" id="IPR050523">
    <property type="entry name" value="AKR_Detox_Biosynth"/>
</dbReference>
<dbReference type="PANTHER" id="PTHR43364:SF4">
    <property type="entry name" value="NAD(P)-LINKED OXIDOREDUCTASE SUPERFAMILY PROTEIN"/>
    <property type="match status" value="1"/>
</dbReference>
<comment type="caution">
    <text evidence="3">The sequence shown here is derived from an EMBL/GenBank/DDBJ whole genome shotgun (WGS) entry which is preliminary data.</text>
</comment>
<dbReference type="SUPFAM" id="SSF51430">
    <property type="entry name" value="NAD(P)-linked oxidoreductase"/>
    <property type="match status" value="1"/>
</dbReference>
<dbReference type="EMBL" id="QXWZ01000007">
    <property type="protein sequence ID" value="NBI78396.1"/>
    <property type="molecule type" value="Genomic_DNA"/>
</dbReference>
<keyword evidence="1" id="KW-0560">Oxidoreductase</keyword>
<dbReference type="Gene3D" id="3.20.20.100">
    <property type="entry name" value="NADP-dependent oxidoreductase domain"/>
    <property type="match status" value="1"/>
</dbReference>
<evidence type="ECO:0000313" key="4">
    <source>
        <dbReference type="Proteomes" id="UP000446348"/>
    </source>
</evidence>
<dbReference type="InterPro" id="IPR036812">
    <property type="entry name" value="NAD(P)_OxRdtase_dom_sf"/>
</dbReference>
<evidence type="ECO:0000313" key="3">
    <source>
        <dbReference type="EMBL" id="NBI78396.1"/>
    </source>
</evidence>
<sequence length="320" mass="34719">MRTLELNAGGESLRLSRLVFGTGSVGSSIPPQESAALLDLYRAMGGNCIDTARMYSNGASEETIGRYLALRSCRATVAISTKGGFPPKNDMHHSRIRPDALKSDLESSLRALGTEYVDLYFLHRDDPGYPVEELMPFLDGLVRDGKVRFLGASNWTAARIAEANRFAVSNGLTPFAISQIQWSLAAATPAMWEDDTIVCMNDAESAFYRQAHMPVMAFTPLTRGFFSKAIAEGIDSPALETYAAFKTPLNLARAERVHALCDRYNATPTQICHAYLTSGSPDGLAVLGAKKRAHLEDSLAGADLTLTAQDLEFLCASDAR</sequence>
<dbReference type="PANTHER" id="PTHR43364">
    <property type="entry name" value="NADH-SPECIFIC METHYLGLYOXAL REDUCTASE-RELATED"/>
    <property type="match status" value="1"/>
</dbReference>
<dbReference type="RefSeq" id="WP_160209242.1">
    <property type="nucleotide sequence ID" value="NZ_JBCLRJ010000004.1"/>
</dbReference>
<dbReference type="InterPro" id="IPR023210">
    <property type="entry name" value="NADP_OxRdtase_dom"/>
</dbReference>
<name>A0A845RE51_9FIRM</name>